<dbReference type="GO" id="GO:0008483">
    <property type="term" value="F:transaminase activity"/>
    <property type="evidence" value="ECO:0007669"/>
    <property type="project" value="UniProtKB-KW"/>
</dbReference>
<dbReference type="NCBIfam" id="NF005601">
    <property type="entry name" value="PRK07337.1"/>
    <property type="match status" value="1"/>
</dbReference>
<dbReference type="NCBIfam" id="NF006514">
    <property type="entry name" value="PRK08960.1"/>
    <property type="match status" value="1"/>
</dbReference>
<dbReference type="PANTHER" id="PTHR46383">
    <property type="entry name" value="ASPARTATE AMINOTRANSFERASE"/>
    <property type="match status" value="1"/>
</dbReference>
<keyword evidence="4 6" id="KW-0808">Transferase</keyword>
<proteinExistence type="inferred from homology"/>
<keyword evidence="9" id="KW-1185">Reference proteome</keyword>
<name>A0ABN5JWW0_9PSED</name>
<evidence type="ECO:0000313" key="8">
    <source>
        <dbReference type="EMBL" id="AVU77863.1"/>
    </source>
</evidence>
<evidence type="ECO:0000256" key="3">
    <source>
        <dbReference type="ARBA" id="ARBA00022576"/>
    </source>
</evidence>
<evidence type="ECO:0000256" key="2">
    <source>
        <dbReference type="ARBA" id="ARBA00007441"/>
    </source>
</evidence>
<comment type="similarity">
    <text evidence="2 6">Belongs to the class-I pyridoxal-phosphate-dependent aminotransferase family.</text>
</comment>
<dbReference type="CDD" id="cd00609">
    <property type="entry name" value="AAT_like"/>
    <property type="match status" value="1"/>
</dbReference>
<dbReference type="RefSeq" id="WP_047229843.1">
    <property type="nucleotide sequence ID" value="NZ_CP024081.1"/>
</dbReference>
<evidence type="ECO:0000313" key="9">
    <source>
        <dbReference type="Proteomes" id="UP000241936"/>
    </source>
</evidence>
<dbReference type="Proteomes" id="UP000241936">
    <property type="component" value="Chromosome"/>
</dbReference>
<organism evidence="8 9">
    <name type="scientific">Pseudomonas rhizophila</name>
    <dbReference type="NCBI Taxonomy" id="2045200"/>
    <lineage>
        <taxon>Bacteria</taxon>
        <taxon>Pseudomonadati</taxon>
        <taxon>Pseudomonadota</taxon>
        <taxon>Gammaproteobacteria</taxon>
        <taxon>Pseudomonadales</taxon>
        <taxon>Pseudomonadaceae</taxon>
        <taxon>Pseudomonas</taxon>
    </lineage>
</organism>
<comment type="cofactor">
    <cofactor evidence="1 6">
        <name>pyridoxal 5'-phosphate</name>
        <dbReference type="ChEBI" id="CHEBI:597326"/>
    </cofactor>
</comment>
<dbReference type="InterPro" id="IPR015424">
    <property type="entry name" value="PyrdxlP-dep_Trfase"/>
</dbReference>
<accession>A0ABN5JWW0</accession>
<evidence type="ECO:0000256" key="4">
    <source>
        <dbReference type="ARBA" id="ARBA00022679"/>
    </source>
</evidence>
<protein>
    <recommendedName>
        <fullName evidence="6">Aminotransferase</fullName>
        <ecNumber evidence="6">2.6.1.-</ecNumber>
    </recommendedName>
</protein>
<feature type="domain" description="Aminotransferase class I/classII large" evidence="7">
    <location>
        <begin position="33"/>
        <end position="381"/>
    </location>
</feature>
<dbReference type="InterPro" id="IPR015421">
    <property type="entry name" value="PyrdxlP-dep_Trfase_major"/>
</dbReference>
<evidence type="ECO:0000259" key="7">
    <source>
        <dbReference type="Pfam" id="PF00155"/>
    </source>
</evidence>
<evidence type="ECO:0000256" key="5">
    <source>
        <dbReference type="ARBA" id="ARBA00022898"/>
    </source>
</evidence>
<dbReference type="EMBL" id="CP024081">
    <property type="protein sequence ID" value="AVU77863.1"/>
    <property type="molecule type" value="Genomic_DNA"/>
</dbReference>
<keyword evidence="5" id="KW-0663">Pyridoxal phosphate</keyword>
<keyword evidence="3 6" id="KW-0032">Aminotransferase</keyword>
<reference evidence="8 9" key="1">
    <citation type="journal article" date="2018" name="Front. Microbiol.">
        <title>Pseudomonas rhizophila S211, a New Plant Growth-Promoting Rhizobacterium with Potential in Pesticide-Bioremediation.</title>
        <authorList>
            <person name="Hassen W."/>
            <person name="Neifar M."/>
            <person name="Cherif H."/>
            <person name="Najjari A."/>
            <person name="Chouchane H."/>
            <person name="Driouich R.C."/>
            <person name="Salah A."/>
            <person name="Naili F."/>
            <person name="Mosbah A."/>
            <person name="Souissi Y."/>
            <person name="Raddadi N."/>
            <person name="Ouzari H.I."/>
            <person name="Fava F."/>
            <person name="Cherif A."/>
        </authorList>
    </citation>
    <scope>NUCLEOTIDE SEQUENCE [LARGE SCALE GENOMIC DNA]</scope>
    <source>
        <strain evidence="8 9">S211</strain>
    </source>
</reference>
<evidence type="ECO:0000256" key="6">
    <source>
        <dbReference type="RuleBase" id="RU000481"/>
    </source>
</evidence>
<dbReference type="SUPFAM" id="SSF53383">
    <property type="entry name" value="PLP-dependent transferases"/>
    <property type="match status" value="1"/>
</dbReference>
<dbReference type="InterPro" id="IPR050596">
    <property type="entry name" value="AspAT/PAT-like"/>
</dbReference>
<dbReference type="EC" id="2.6.1.-" evidence="6"/>
<dbReference type="InterPro" id="IPR004839">
    <property type="entry name" value="Aminotransferase_I/II_large"/>
</dbReference>
<sequence length="390" mass="42575">MAQPYSARSRAIEPFHVMALLARANELQAAGHDVIHLEIGEPDFTTAEPIIQAGQAALAAGKTRYTAARGIPELREAIAGFYGQRYGVDIDPRRILVTPGGSGALLLTSALLVDPGKHWLLADPGYPCNRHFLRLVEGTAQLVPVGPDVRYQLTPDLVNRYWDSNSVGALVASPANPTGTILSRDELAGLSKAIKGHNGHLVVDEIYHGLTYGTDAASVLEVDNEAFVLNSFSKYFGMTGWRLGWLVAPSAAVGELEKLAQNLYISAPSMAQYAALACFEPATIEIFEQRRAEFALRRDFLLPALRDLGFGIAVEPEGAFYLYADISAFGGDAFAFCQHFLETEHVAFTPGLDFGRHQAGHHVRFAYTQSLPRLQEAVERIERGLRSWQG</sequence>
<dbReference type="Gene3D" id="3.40.640.10">
    <property type="entry name" value="Type I PLP-dependent aspartate aminotransferase-like (Major domain)"/>
    <property type="match status" value="1"/>
</dbReference>
<dbReference type="PROSITE" id="PS00105">
    <property type="entry name" value="AA_TRANSFER_CLASS_1"/>
    <property type="match status" value="1"/>
</dbReference>
<dbReference type="Pfam" id="PF00155">
    <property type="entry name" value="Aminotran_1_2"/>
    <property type="match status" value="1"/>
</dbReference>
<gene>
    <name evidence="8" type="ORF">CRX69_22815</name>
</gene>
<dbReference type="InterPro" id="IPR004838">
    <property type="entry name" value="NHTrfase_class1_PyrdxlP-BS"/>
</dbReference>
<dbReference type="PANTHER" id="PTHR46383:SF2">
    <property type="entry name" value="AMINOTRANSFERASE"/>
    <property type="match status" value="1"/>
</dbReference>
<evidence type="ECO:0000256" key="1">
    <source>
        <dbReference type="ARBA" id="ARBA00001933"/>
    </source>
</evidence>